<sequence>MKSSSRANFQLFGSEGSSNSDVNDLQCKQPFEEPSEPEIQKLVREELFITGDLYAGGPLTPLTLSFSEFNILNTRSIFSLQVEDNVIMANYDCGFVLF</sequence>
<accession>A0A484N3L0</accession>
<feature type="region of interest" description="Disordered" evidence="1">
    <location>
        <begin position="1"/>
        <end position="36"/>
    </location>
</feature>
<organism evidence="2 3">
    <name type="scientific">Cuscuta campestris</name>
    <dbReference type="NCBI Taxonomy" id="132261"/>
    <lineage>
        <taxon>Eukaryota</taxon>
        <taxon>Viridiplantae</taxon>
        <taxon>Streptophyta</taxon>
        <taxon>Embryophyta</taxon>
        <taxon>Tracheophyta</taxon>
        <taxon>Spermatophyta</taxon>
        <taxon>Magnoliopsida</taxon>
        <taxon>eudicotyledons</taxon>
        <taxon>Gunneridae</taxon>
        <taxon>Pentapetalae</taxon>
        <taxon>asterids</taxon>
        <taxon>lamiids</taxon>
        <taxon>Solanales</taxon>
        <taxon>Convolvulaceae</taxon>
        <taxon>Cuscuteae</taxon>
        <taxon>Cuscuta</taxon>
        <taxon>Cuscuta subgen. Grammica</taxon>
        <taxon>Cuscuta sect. Cleistogrammica</taxon>
    </lineage>
</organism>
<keyword evidence="3" id="KW-1185">Reference proteome</keyword>
<dbReference type="Proteomes" id="UP000595140">
    <property type="component" value="Unassembled WGS sequence"/>
</dbReference>
<evidence type="ECO:0000313" key="2">
    <source>
        <dbReference type="EMBL" id="VFQ95227.1"/>
    </source>
</evidence>
<evidence type="ECO:0000313" key="3">
    <source>
        <dbReference type="Proteomes" id="UP000595140"/>
    </source>
</evidence>
<evidence type="ECO:0000256" key="1">
    <source>
        <dbReference type="SAM" id="MobiDB-lite"/>
    </source>
</evidence>
<gene>
    <name evidence="2" type="ORF">CCAM_LOCUS37003</name>
</gene>
<dbReference type="AlphaFoldDB" id="A0A484N3L0"/>
<dbReference type="EMBL" id="OOIL02005599">
    <property type="protein sequence ID" value="VFQ95227.1"/>
    <property type="molecule type" value="Genomic_DNA"/>
</dbReference>
<protein>
    <submittedName>
        <fullName evidence="2">Uncharacterized protein</fullName>
    </submittedName>
</protein>
<proteinExistence type="predicted"/>
<name>A0A484N3L0_9ASTE</name>
<reference evidence="2 3" key="1">
    <citation type="submission" date="2018-04" db="EMBL/GenBank/DDBJ databases">
        <authorList>
            <person name="Vogel A."/>
        </authorList>
    </citation>
    <scope>NUCLEOTIDE SEQUENCE [LARGE SCALE GENOMIC DNA]</scope>
</reference>